<feature type="compositionally biased region" description="Polar residues" evidence="2">
    <location>
        <begin position="619"/>
        <end position="631"/>
    </location>
</feature>
<reference evidence="4 5" key="1">
    <citation type="submission" date="2015-06" db="EMBL/GenBank/DDBJ databases">
        <title>Draft genome of the ant-associated black yeast Phialophora attae CBS 131958.</title>
        <authorList>
            <person name="Moreno L.F."/>
            <person name="Stielow B.J."/>
            <person name="de Hoog S."/>
            <person name="Vicente V.A."/>
            <person name="Weiss V.A."/>
            <person name="de Vries M."/>
            <person name="Cruz L.M."/>
            <person name="Souza E.M."/>
        </authorList>
    </citation>
    <scope>NUCLEOTIDE SEQUENCE [LARGE SCALE GENOMIC DNA]</scope>
    <source>
        <strain evidence="4 5">CBS 131958</strain>
    </source>
</reference>
<dbReference type="GO" id="GO:0003677">
    <property type="term" value="F:DNA binding"/>
    <property type="evidence" value="ECO:0007669"/>
    <property type="project" value="InterPro"/>
</dbReference>
<dbReference type="PANTHER" id="PTHR46910">
    <property type="entry name" value="TRANSCRIPTION FACTOR PDR1"/>
    <property type="match status" value="1"/>
</dbReference>
<feature type="region of interest" description="Disordered" evidence="2">
    <location>
        <begin position="1"/>
        <end position="42"/>
    </location>
</feature>
<feature type="compositionally biased region" description="Low complexity" evidence="2">
    <location>
        <begin position="632"/>
        <end position="657"/>
    </location>
</feature>
<dbReference type="GO" id="GO:0003700">
    <property type="term" value="F:DNA-binding transcription factor activity"/>
    <property type="evidence" value="ECO:0007669"/>
    <property type="project" value="InterPro"/>
</dbReference>
<protein>
    <submittedName>
        <fullName evidence="4">Transcriptional activator protein acu-15</fullName>
    </submittedName>
</protein>
<dbReference type="AlphaFoldDB" id="A0A0N0NKD6"/>
<feature type="compositionally biased region" description="Polar residues" evidence="2">
    <location>
        <begin position="662"/>
        <end position="673"/>
    </location>
</feature>
<gene>
    <name evidence="4" type="ORF">AB675_3139</name>
</gene>
<dbReference type="RefSeq" id="XP_017997984.1">
    <property type="nucleotide sequence ID" value="XM_018143166.1"/>
</dbReference>
<comment type="caution">
    <text evidence="4">The sequence shown here is derived from an EMBL/GenBank/DDBJ whole genome shotgun (WGS) entry which is preliminary data.</text>
</comment>
<dbReference type="GO" id="GO:0008270">
    <property type="term" value="F:zinc ion binding"/>
    <property type="evidence" value="ECO:0007669"/>
    <property type="project" value="InterPro"/>
</dbReference>
<feature type="domain" description="Xylanolytic transcriptional activator regulatory" evidence="3">
    <location>
        <begin position="245"/>
        <end position="319"/>
    </location>
</feature>
<feature type="region of interest" description="Disordered" evidence="2">
    <location>
        <begin position="784"/>
        <end position="803"/>
    </location>
</feature>
<keyword evidence="1" id="KW-0539">Nucleus</keyword>
<dbReference type="VEuPathDB" id="FungiDB:AB675_3139"/>
<dbReference type="InterPro" id="IPR050987">
    <property type="entry name" value="AtrR-like"/>
</dbReference>
<dbReference type="STRING" id="1664694.A0A0N0NKD6"/>
<dbReference type="SMART" id="SM00906">
    <property type="entry name" value="Fungal_trans"/>
    <property type="match status" value="1"/>
</dbReference>
<evidence type="ECO:0000259" key="3">
    <source>
        <dbReference type="SMART" id="SM00906"/>
    </source>
</evidence>
<sequence length="803" mass="87356">MTPRTTSTDPFDNEHPARNSDDDEERPTHTSEIGTLKKLPNQSGTAWLGSSSGVYFVNTVRRAFAQAFASSQALPASEDILTGEDSEGRSYNGPIVDGPSTTDGFPKLLSTSLGTMPDRKIAIELASSFFRVWHPVFPFLHGPSFLKDMEILYTKPTPPTFSGARNGRTVQPVLDLRKVITFQLIINIAALDRTDITLPPESRIQSTADVTRVAGSMALDHDLATLQTMLAAQLYLVATLAIRAASTIGGTIVKLIYHAGLHRCPLRYAQLTAEECEIRKRIFWSAYALDRHCSLSLGDPNTIQDDDIDVCFRRNAHAYAESRAPDSAASPTDDENQGPETREKSLREAALISYVHWSKLTGRIIEIFHKSINHRFPKHEQIVYLTSDIETWWNDLPFFLTGEEPQHNSTVAPSPAGSESPQTQLANLSPFFKILYHRLLLLISRPRLSLDQSTPEFQHGLQVCIRASRNVLAGLKAHRSAGQTMFLPGLLSAAWMSGLIIAFACQLGKYPKARACADIHACLDLLTSMNTRWYTVKNCHKTLTLLLGNIQSRKASTNGLLAVQKPDGPSPVIPPENADRPAKRRRTETNPPKVQMAGIRRQSTSNKEDHDVTMDAVSPLTSTPGNTASNVSSPAMNTANNNSATSDARTAAGLAAARQKHTPSGWSNSSIDASANPTHMYDLSQFINPTPPPGMRRSNNDPALSGGKAASFAYGSGSALYNTQQEMAFAHSSMQLQDLPSMNTTSSGQNISGMMDDPDPMFWGNADFALADVFGSAAWEQMTAGTPRGTAGQGGPWDGLGGV</sequence>
<dbReference type="OrthoDB" id="3266505at2759"/>
<dbReference type="Pfam" id="PF04082">
    <property type="entry name" value="Fungal_trans"/>
    <property type="match status" value="1"/>
</dbReference>
<feature type="region of interest" description="Disordered" evidence="2">
    <location>
        <begin position="322"/>
        <end position="344"/>
    </location>
</feature>
<dbReference type="CDD" id="cd12148">
    <property type="entry name" value="fungal_TF_MHR"/>
    <property type="match status" value="1"/>
</dbReference>
<dbReference type="EMBL" id="LFJN01000021">
    <property type="protein sequence ID" value="KPI38021.1"/>
    <property type="molecule type" value="Genomic_DNA"/>
</dbReference>
<accession>A0A0N0NKD6</accession>
<dbReference type="InterPro" id="IPR007219">
    <property type="entry name" value="XnlR_reg_dom"/>
</dbReference>
<dbReference type="Proteomes" id="UP000038010">
    <property type="component" value="Unassembled WGS sequence"/>
</dbReference>
<evidence type="ECO:0000313" key="5">
    <source>
        <dbReference type="Proteomes" id="UP000038010"/>
    </source>
</evidence>
<dbReference type="PANTHER" id="PTHR46910:SF9">
    <property type="entry name" value="MISCELLANEOUS ZN(II)2CYS6 TRANSCRIPTION FACTOR (EUROFUNG)"/>
    <property type="match status" value="1"/>
</dbReference>
<feature type="compositionally biased region" description="Polar residues" evidence="2">
    <location>
        <begin position="1"/>
        <end position="10"/>
    </location>
</feature>
<proteinExistence type="predicted"/>
<feature type="compositionally biased region" description="Gly residues" evidence="2">
    <location>
        <begin position="791"/>
        <end position="803"/>
    </location>
</feature>
<evidence type="ECO:0000256" key="2">
    <source>
        <dbReference type="SAM" id="MobiDB-lite"/>
    </source>
</evidence>
<evidence type="ECO:0000313" key="4">
    <source>
        <dbReference type="EMBL" id="KPI38021.1"/>
    </source>
</evidence>
<name>A0A0N0NKD6_9EURO</name>
<feature type="region of interest" description="Disordered" evidence="2">
    <location>
        <begin position="563"/>
        <end position="673"/>
    </location>
</feature>
<evidence type="ECO:0000256" key="1">
    <source>
        <dbReference type="ARBA" id="ARBA00023242"/>
    </source>
</evidence>
<keyword evidence="5" id="KW-1185">Reference proteome</keyword>
<dbReference type="GO" id="GO:0006351">
    <property type="term" value="P:DNA-templated transcription"/>
    <property type="evidence" value="ECO:0007669"/>
    <property type="project" value="InterPro"/>
</dbReference>
<dbReference type="GeneID" id="28735046"/>
<organism evidence="4 5">
    <name type="scientific">Cyphellophora attinorum</name>
    <dbReference type="NCBI Taxonomy" id="1664694"/>
    <lineage>
        <taxon>Eukaryota</taxon>
        <taxon>Fungi</taxon>
        <taxon>Dikarya</taxon>
        <taxon>Ascomycota</taxon>
        <taxon>Pezizomycotina</taxon>
        <taxon>Eurotiomycetes</taxon>
        <taxon>Chaetothyriomycetidae</taxon>
        <taxon>Chaetothyriales</taxon>
        <taxon>Cyphellophoraceae</taxon>
        <taxon>Cyphellophora</taxon>
    </lineage>
</organism>